<reference evidence="10" key="1">
    <citation type="submission" date="2020-11" db="EMBL/GenBank/DDBJ databases">
        <authorList>
            <person name="Tran Van P."/>
        </authorList>
    </citation>
    <scope>NUCLEOTIDE SEQUENCE</scope>
</reference>
<dbReference type="Pfam" id="PF02319">
    <property type="entry name" value="WHD_E2F_TDP"/>
    <property type="match status" value="1"/>
</dbReference>
<keyword evidence="5 7" id="KW-0804">Transcription</keyword>
<protein>
    <submittedName>
        <fullName evidence="10">Uncharacterized protein</fullName>
    </submittedName>
</protein>
<comment type="similarity">
    <text evidence="2 7">Belongs to the E2F/DP family.</text>
</comment>
<keyword evidence="4 7" id="KW-0238">DNA-binding</keyword>
<organism evidence="10">
    <name type="scientific">Cyprideis torosa</name>
    <dbReference type="NCBI Taxonomy" id="163714"/>
    <lineage>
        <taxon>Eukaryota</taxon>
        <taxon>Metazoa</taxon>
        <taxon>Ecdysozoa</taxon>
        <taxon>Arthropoda</taxon>
        <taxon>Crustacea</taxon>
        <taxon>Oligostraca</taxon>
        <taxon>Ostracoda</taxon>
        <taxon>Podocopa</taxon>
        <taxon>Podocopida</taxon>
        <taxon>Cytherocopina</taxon>
        <taxon>Cytheroidea</taxon>
        <taxon>Cytherideidae</taxon>
        <taxon>Cyprideis</taxon>
    </lineage>
</organism>
<dbReference type="InterPro" id="IPR037241">
    <property type="entry name" value="E2F-DP_heterodim"/>
</dbReference>
<name>A0A7R8ZH89_9CRUS</name>
<dbReference type="SUPFAM" id="SSF46785">
    <property type="entry name" value="Winged helix' DNA-binding domain"/>
    <property type="match status" value="1"/>
</dbReference>
<dbReference type="GO" id="GO:0005634">
    <property type="term" value="C:nucleus"/>
    <property type="evidence" value="ECO:0007669"/>
    <property type="project" value="UniProtKB-SubCell"/>
</dbReference>
<evidence type="ECO:0000256" key="9">
    <source>
        <dbReference type="SAM" id="MobiDB-lite"/>
    </source>
</evidence>
<sequence>MFRDQPGLHQYGRSAPSTSSQSFSAATPGPSLSRGQKILAVPIGNAVTRTGAVAGGGNIVLTSTGKTLHLVPTSSAPSTSGAPSPSFVSNILNHSSSRKRALEPAEGGPFSHPSPGPSGGAPARPTGAAFDSGSIVIRRSRSDKGNKGLRHFSMRVCEKVQKKGVTTYNEVADELVAELTNFSATGNVPITAAQQLDQKNIRRRVYDALNVLMAMGILAKERKEIRWIGLPTNTAEEVVKLQQEQEQRLARVRAKTQRLQELLMQQIYYKNLISRNKLEETSTGKKPAPSSFVSLPFLLMDTDKDTVIDCSISNNKAEYLFNFSAIFQLKDETGILRSLNMGKGIEDGNISEADLQHILASMPTAFHGDIIRMAQGQKDIPLPHPSLVTATEGAASGHYDGTSDYDDQESE</sequence>
<dbReference type="GO" id="GO:0000981">
    <property type="term" value="F:DNA-binding transcription factor activity, RNA polymerase II-specific"/>
    <property type="evidence" value="ECO:0007669"/>
    <property type="project" value="TreeGrafter"/>
</dbReference>
<proteinExistence type="inferred from homology"/>
<dbReference type="Gene3D" id="1.20.140.80">
    <property type="entry name" value="Transcription factor DP"/>
    <property type="match status" value="1"/>
</dbReference>
<dbReference type="FunFam" id="1.10.10.10:FF:000047">
    <property type="entry name" value="Transcription factor"/>
    <property type="match status" value="1"/>
</dbReference>
<dbReference type="InterPro" id="IPR003316">
    <property type="entry name" value="E2F_WHTH_DNA-bd_dom"/>
</dbReference>
<dbReference type="InterPro" id="IPR036388">
    <property type="entry name" value="WH-like_DNA-bd_sf"/>
</dbReference>
<keyword evidence="3 7" id="KW-0805">Transcription regulation</keyword>
<dbReference type="Pfam" id="PF08781">
    <property type="entry name" value="DP"/>
    <property type="match status" value="1"/>
</dbReference>
<feature type="region of interest" description="Disordered" evidence="9">
    <location>
        <begin position="382"/>
        <end position="411"/>
    </location>
</feature>
<comment type="subcellular location">
    <subcellularLocation>
        <location evidence="1 7">Nucleus</location>
    </subcellularLocation>
</comment>
<dbReference type="AlphaFoldDB" id="A0A7R8ZH89"/>
<feature type="coiled-coil region" evidence="8">
    <location>
        <begin position="235"/>
        <end position="262"/>
    </location>
</feature>
<evidence type="ECO:0000313" key="10">
    <source>
        <dbReference type="EMBL" id="CAD7224188.1"/>
    </source>
</evidence>
<gene>
    <name evidence="10" type="ORF">CTOB1V02_LOCUS2158</name>
</gene>
<evidence type="ECO:0000256" key="6">
    <source>
        <dbReference type="ARBA" id="ARBA00023242"/>
    </source>
</evidence>
<dbReference type="OrthoDB" id="552115at2759"/>
<feature type="compositionally biased region" description="Low complexity" evidence="9">
    <location>
        <begin position="120"/>
        <end position="129"/>
    </location>
</feature>
<dbReference type="InterPro" id="IPR015648">
    <property type="entry name" value="Transcrpt_fac_DP"/>
</dbReference>
<dbReference type="InterPro" id="IPR014889">
    <property type="entry name" value="Transc_factor_DP_C"/>
</dbReference>
<dbReference type="GO" id="GO:0005667">
    <property type="term" value="C:transcription regulator complex"/>
    <property type="evidence" value="ECO:0007669"/>
    <property type="project" value="InterPro"/>
</dbReference>
<evidence type="ECO:0000256" key="7">
    <source>
        <dbReference type="RuleBase" id="RU003796"/>
    </source>
</evidence>
<evidence type="ECO:0000256" key="2">
    <source>
        <dbReference type="ARBA" id="ARBA00010940"/>
    </source>
</evidence>
<dbReference type="SUPFAM" id="SSF144074">
    <property type="entry name" value="E2F-DP heterodimerization region"/>
    <property type="match status" value="1"/>
</dbReference>
<dbReference type="GO" id="GO:0051726">
    <property type="term" value="P:regulation of cell cycle"/>
    <property type="evidence" value="ECO:0007669"/>
    <property type="project" value="InterPro"/>
</dbReference>
<evidence type="ECO:0000256" key="3">
    <source>
        <dbReference type="ARBA" id="ARBA00023015"/>
    </source>
</evidence>
<keyword evidence="8" id="KW-0175">Coiled coil</keyword>
<dbReference type="CDD" id="cd14458">
    <property type="entry name" value="DP_DD"/>
    <property type="match status" value="1"/>
</dbReference>
<dbReference type="PANTHER" id="PTHR12548:SF9">
    <property type="entry name" value="TRANSCRIPTION FACTOR DP"/>
    <property type="match status" value="1"/>
</dbReference>
<dbReference type="InterPro" id="IPR036390">
    <property type="entry name" value="WH_DNA-bd_sf"/>
</dbReference>
<accession>A0A7R8ZH89</accession>
<evidence type="ECO:0000256" key="1">
    <source>
        <dbReference type="ARBA" id="ARBA00004123"/>
    </source>
</evidence>
<dbReference type="EMBL" id="OB660324">
    <property type="protein sequence ID" value="CAD7224188.1"/>
    <property type="molecule type" value="Genomic_DNA"/>
</dbReference>
<dbReference type="PANTHER" id="PTHR12548">
    <property type="entry name" value="TRANSCRIPTION FACTOR DP"/>
    <property type="match status" value="1"/>
</dbReference>
<dbReference type="GO" id="GO:0000977">
    <property type="term" value="F:RNA polymerase II transcription regulatory region sequence-specific DNA binding"/>
    <property type="evidence" value="ECO:0007669"/>
    <property type="project" value="TreeGrafter"/>
</dbReference>
<evidence type="ECO:0000256" key="5">
    <source>
        <dbReference type="ARBA" id="ARBA00023163"/>
    </source>
</evidence>
<feature type="region of interest" description="Disordered" evidence="9">
    <location>
        <begin position="1"/>
        <end position="34"/>
    </location>
</feature>
<dbReference type="InterPro" id="IPR038168">
    <property type="entry name" value="TF_DP_C_sf"/>
</dbReference>
<feature type="compositionally biased region" description="Low complexity" evidence="9">
    <location>
        <begin position="14"/>
        <end position="28"/>
    </location>
</feature>
<dbReference type="Gene3D" id="1.10.10.10">
    <property type="entry name" value="Winged helix-like DNA-binding domain superfamily/Winged helix DNA-binding domain"/>
    <property type="match status" value="1"/>
</dbReference>
<dbReference type="SMART" id="SM01372">
    <property type="entry name" value="E2F_TDP"/>
    <property type="match status" value="1"/>
</dbReference>
<keyword evidence="6 7" id="KW-0539">Nucleus</keyword>
<evidence type="ECO:0000256" key="8">
    <source>
        <dbReference type="SAM" id="Coils"/>
    </source>
</evidence>
<evidence type="ECO:0000256" key="4">
    <source>
        <dbReference type="ARBA" id="ARBA00023125"/>
    </source>
</evidence>
<feature type="region of interest" description="Disordered" evidence="9">
    <location>
        <begin position="72"/>
        <end position="147"/>
    </location>
</feature>
<feature type="compositionally biased region" description="Low complexity" evidence="9">
    <location>
        <begin position="72"/>
        <end position="86"/>
    </location>
</feature>
<dbReference type="SMART" id="SM01138">
    <property type="entry name" value="DP"/>
    <property type="match status" value="1"/>
</dbReference>